<dbReference type="SUPFAM" id="SSF56399">
    <property type="entry name" value="ADP-ribosylation"/>
    <property type="match status" value="1"/>
</dbReference>
<protein>
    <recommendedName>
        <fullName evidence="1">ADP ribosyltransferase domain-containing protein</fullName>
    </recommendedName>
</protein>
<accession>A0A5R8N9C8</accession>
<reference evidence="2 3" key="1">
    <citation type="submission" date="2019-05" db="EMBL/GenBank/DDBJ databases">
        <title>Genomes sequences of two Nocardia cyriacigeorgica environmental isolates, type strains Nocardia asteroides ATCC 19247 and Nocardia cyriacigeorgica DSM 44484.</title>
        <authorList>
            <person name="Vautrin F."/>
            <person name="Bergeron E."/>
            <person name="Dubost A."/>
            <person name="Abrouk D."/>
            <person name="Rodriguez Nava V."/>
            <person name="Pujic P."/>
        </authorList>
    </citation>
    <scope>NUCLEOTIDE SEQUENCE [LARGE SCALE GENOMIC DNA]</scope>
    <source>
        <strain evidence="2 3">EML 446</strain>
    </source>
</reference>
<dbReference type="AlphaFoldDB" id="A0A5R8N9C8"/>
<feature type="domain" description="ADP ribosyltransferase" evidence="1">
    <location>
        <begin position="121"/>
        <end position="234"/>
    </location>
</feature>
<evidence type="ECO:0000313" key="3">
    <source>
        <dbReference type="Proteomes" id="UP000306378"/>
    </source>
</evidence>
<dbReference type="Proteomes" id="UP000306378">
    <property type="component" value="Unassembled WGS sequence"/>
</dbReference>
<dbReference type="EMBL" id="VBUT01000020">
    <property type="protein sequence ID" value="TLF72103.1"/>
    <property type="molecule type" value="Genomic_DNA"/>
</dbReference>
<organism evidence="2 3">
    <name type="scientific">Nocardia cyriacigeorgica</name>
    <dbReference type="NCBI Taxonomy" id="135487"/>
    <lineage>
        <taxon>Bacteria</taxon>
        <taxon>Bacillati</taxon>
        <taxon>Actinomycetota</taxon>
        <taxon>Actinomycetes</taxon>
        <taxon>Mycobacteriales</taxon>
        <taxon>Nocardiaceae</taxon>
        <taxon>Nocardia</taxon>
    </lineage>
</organism>
<dbReference type="Pfam" id="PF03496">
    <property type="entry name" value="ADPrib_exo_Tox"/>
    <property type="match status" value="1"/>
</dbReference>
<dbReference type="InterPro" id="IPR003540">
    <property type="entry name" value="ADP-ribosyltransferase"/>
</dbReference>
<comment type="caution">
    <text evidence="2">The sequence shown here is derived from an EMBL/GenBank/DDBJ whole genome shotgun (WGS) entry which is preliminary data.</text>
</comment>
<dbReference type="GO" id="GO:0005576">
    <property type="term" value="C:extracellular region"/>
    <property type="evidence" value="ECO:0007669"/>
    <property type="project" value="InterPro"/>
</dbReference>
<gene>
    <name evidence="2" type="ORF">FEK34_29630</name>
</gene>
<evidence type="ECO:0000259" key="1">
    <source>
        <dbReference type="Pfam" id="PF03496"/>
    </source>
</evidence>
<name>A0A5R8N9C8_9NOCA</name>
<proteinExistence type="predicted"/>
<sequence length="256" mass="29190">MPAPEFRELYQYTVNSWINNFLRHPNPGQWLNELHRDQHYFQNLAALAGPHNPPTNDQLQALVNRHDLHPEQRRIIQSILADPSPSRRTKEIWDNAKTIRQMTHDFGRPITPDLLSAHRAGLDRALARPLPERVEVVRGLRDISFMRIDNLGTELGRGGDPRLLIGTRQTETGYMSSSLGARPPAHFDGPIRMELDVPAGTQAGWMGARSAYPDQRELILQRGTEYEITEVIENPFGDRYTGVRYLIRARVVPPGQ</sequence>
<evidence type="ECO:0000313" key="2">
    <source>
        <dbReference type="EMBL" id="TLF72103.1"/>
    </source>
</evidence>
<dbReference type="Gene3D" id="3.90.176.10">
    <property type="entry name" value="Toxin ADP-ribosyltransferase, Chain A, domain 1"/>
    <property type="match status" value="1"/>
</dbReference>